<evidence type="ECO:0000256" key="1">
    <source>
        <dbReference type="ARBA" id="ARBA00022481"/>
    </source>
</evidence>
<gene>
    <name evidence="5" type="ORF">ACFSSA_09630</name>
</gene>
<keyword evidence="3" id="KW-0812">Transmembrane</keyword>
<keyword evidence="3" id="KW-1133">Transmembrane helix</keyword>
<evidence type="ECO:0000313" key="6">
    <source>
        <dbReference type="Proteomes" id="UP001597375"/>
    </source>
</evidence>
<sequence length="170" mass="18906">MKTQFSVRARAGFTLIEMLVTITIVVILAGLSLGGFKYVSGKQAMEQSRIQLSLLEKAIEEYKLDNGEYPPAPTAPTIENGNTNILYKELYLDGKKTPNTDKIYLAELDPNNRQGWIIGSEASAKIVDPWGKEYQYKAPGSHNPDFDLHSYGADGKTGGNKYSQDDIKNW</sequence>
<dbReference type="NCBIfam" id="TIGR02532">
    <property type="entry name" value="IV_pilin_GFxxxE"/>
    <property type="match status" value="1"/>
</dbReference>
<feature type="domain" description="Type II secretion system protein GspG C-terminal" evidence="4">
    <location>
        <begin position="91"/>
        <end position="170"/>
    </location>
</feature>
<keyword evidence="3" id="KW-0472">Membrane</keyword>
<dbReference type="PRINTS" id="PR00813">
    <property type="entry name" value="BCTERIALGSPG"/>
</dbReference>
<dbReference type="RefSeq" id="WP_386820224.1">
    <property type="nucleotide sequence ID" value="NZ_JBHUIT010000017.1"/>
</dbReference>
<dbReference type="Pfam" id="PF07963">
    <property type="entry name" value="N_methyl"/>
    <property type="match status" value="1"/>
</dbReference>
<accession>A0ABW5DA79</accession>
<reference evidence="6" key="1">
    <citation type="journal article" date="2019" name="Int. J. Syst. Evol. Microbiol.">
        <title>The Global Catalogue of Microorganisms (GCM) 10K type strain sequencing project: providing services to taxonomists for standard genome sequencing and annotation.</title>
        <authorList>
            <consortium name="The Broad Institute Genomics Platform"/>
            <consortium name="The Broad Institute Genome Sequencing Center for Infectious Disease"/>
            <person name="Wu L."/>
            <person name="Ma J."/>
        </authorList>
    </citation>
    <scope>NUCLEOTIDE SEQUENCE [LARGE SCALE GENOMIC DNA]</scope>
    <source>
        <strain evidence="6">CGMCC 4.7106</strain>
    </source>
</reference>
<dbReference type="InterPro" id="IPR012902">
    <property type="entry name" value="N_methyl_site"/>
</dbReference>
<dbReference type="SUPFAM" id="SSF54523">
    <property type="entry name" value="Pili subunits"/>
    <property type="match status" value="1"/>
</dbReference>
<keyword evidence="6" id="KW-1185">Reference proteome</keyword>
<feature type="region of interest" description="Disordered" evidence="2">
    <location>
        <begin position="147"/>
        <end position="170"/>
    </location>
</feature>
<dbReference type="InterPro" id="IPR045584">
    <property type="entry name" value="Pilin-like"/>
</dbReference>
<dbReference type="PROSITE" id="PS00409">
    <property type="entry name" value="PROKAR_NTER_METHYL"/>
    <property type="match status" value="1"/>
</dbReference>
<feature type="transmembrane region" description="Helical" evidence="3">
    <location>
        <begin position="12"/>
        <end position="36"/>
    </location>
</feature>
<keyword evidence="1" id="KW-0488">Methylation</keyword>
<evidence type="ECO:0000256" key="2">
    <source>
        <dbReference type="SAM" id="MobiDB-lite"/>
    </source>
</evidence>
<evidence type="ECO:0000256" key="3">
    <source>
        <dbReference type="SAM" id="Phobius"/>
    </source>
</evidence>
<dbReference type="Proteomes" id="UP001597375">
    <property type="component" value="Unassembled WGS sequence"/>
</dbReference>
<evidence type="ECO:0000313" key="5">
    <source>
        <dbReference type="EMBL" id="MFD2256936.1"/>
    </source>
</evidence>
<proteinExistence type="predicted"/>
<dbReference type="EMBL" id="JBHUIT010000017">
    <property type="protein sequence ID" value="MFD2256936.1"/>
    <property type="molecule type" value="Genomic_DNA"/>
</dbReference>
<name>A0ABW5DA79_9BACT</name>
<protein>
    <submittedName>
        <fullName evidence="5">Type II secretion system protein GspG</fullName>
    </submittedName>
</protein>
<dbReference type="Pfam" id="PF08334">
    <property type="entry name" value="T2SSG"/>
    <property type="match status" value="1"/>
</dbReference>
<organism evidence="5 6">
    <name type="scientific">Luteolibacter algae</name>
    <dbReference type="NCBI Taxonomy" id="454151"/>
    <lineage>
        <taxon>Bacteria</taxon>
        <taxon>Pseudomonadati</taxon>
        <taxon>Verrucomicrobiota</taxon>
        <taxon>Verrucomicrobiia</taxon>
        <taxon>Verrucomicrobiales</taxon>
        <taxon>Verrucomicrobiaceae</taxon>
        <taxon>Luteolibacter</taxon>
    </lineage>
</organism>
<comment type="caution">
    <text evidence="5">The sequence shown here is derived from an EMBL/GenBank/DDBJ whole genome shotgun (WGS) entry which is preliminary data.</text>
</comment>
<dbReference type="InterPro" id="IPR000983">
    <property type="entry name" value="Bac_GSPG_pilin"/>
</dbReference>
<dbReference type="PANTHER" id="PTHR30093">
    <property type="entry name" value="GENERAL SECRETION PATHWAY PROTEIN G"/>
    <property type="match status" value="1"/>
</dbReference>
<dbReference type="InterPro" id="IPR013545">
    <property type="entry name" value="T2SS_protein-GspG_C"/>
</dbReference>
<evidence type="ECO:0000259" key="4">
    <source>
        <dbReference type="Pfam" id="PF08334"/>
    </source>
</evidence>
<dbReference type="Gene3D" id="3.30.700.10">
    <property type="entry name" value="Glycoprotein, Type 4 Pilin"/>
    <property type="match status" value="1"/>
</dbReference>